<evidence type="ECO:0000313" key="3">
    <source>
        <dbReference type="EMBL" id="KZT23208.1"/>
    </source>
</evidence>
<sequence length="74" mass="8316">MSASCRAQRAPSLYTDGHRKGSKPREGEADPVCTISHEHPPTYTSIEPHSHPSEPHRTIFPNEHIMSKQEGKEK</sequence>
<evidence type="ECO:0000256" key="1">
    <source>
        <dbReference type="SAM" id="MobiDB-lite"/>
    </source>
</evidence>
<feature type="compositionally biased region" description="Basic and acidic residues" evidence="1">
    <location>
        <begin position="16"/>
        <end position="28"/>
    </location>
</feature>
<accession>A0A165QKR6</accession>
<reference evidence="2 4" key="1">
    <citation type="journal article" date="2016" name="Mol. Biol. Evol.">
        <title>Comparative Genomics of Early-Diverging Mushroom-Forming Fungi Provides Insights into the Origins of Lignocellulose Decay Capabilities.</title>
        <authorList>
            <person name="Nagy L.G."/>
            <person name="Riley R."/>
            <person name="Tritt A."/>
            <person name="Adam C."/>
            <person name="Daum C."/>
            <person name="Floudas D."/>
            <person name="Sun H."/>
            <person name="Yadav J.S."/>
            <person name="Pangilinan J."/>
            <person name="Larsson K.H."/>
            <person name="Matsuura K."/>
            <person name="Barry K."/>
            <person name="Labutti K."/>
            <person name="Kuo R."/>
            <person name="Ohm R.A."/>
            <person name="Bhattacharya S.S."/>
            <person name="Shirouzu T."/>
            <person name="Yoshinaga Y."/>
            <person name="Martin F.M."/>
            <person name="Grigoriev I.V."/>
            <person name="Hibbett D.S."/>
        </authorList>
    </citation>
    <scope>NUCLEOTIDE SEQUENCE [LARGE SCALE GENOMIC DNA]</scope>
    <source>
        <strain evidence="2 4">HHB14362 ss-1</strain>
    </source>
</reference>
<dbReference type="EMBL" id="KV425594">
    <property type="protein sequence ID" value="KZT22558.1"/>
    <property type="molecule type" value="Genomic_DNA"/>
</dbReference>
<evidence type="ECO:0000313" key="2">
    <source>
        <dbReference type="EMBL" id="KZT22558.1"/>
    </source>
</evidence>
<name>A0A165QKR6_9AGAM</name>
<feature type="compositionally biased region" description="Basic and acidic residues" evidence="1">
    <location>
        <begin position="65"/>
        <end position="74"/>
    </location>
</feature>
<organism evidence="2 4">
    <name type="scientific">Neolentinus lepideus HHB14362 ss-1</name>
    <dbReference type="NCBI Taxonomy" id="1314782"/>
    <lineage>
        <taxon>Eukaryota</taxon>
        <taxon>Fungi</taxon>
        <taxon>Dikarya</taxon>
        <taxon>Basidiomycota</taxon>
        <taxon>Agaricomycotina</taxon>
        <taxon>Agaricomycetes</taxon>
        <taxon>Gloeophyllales</taxon>
        <taxon>Gloeophyllaceae</taxon>
        <taxon>Neolentinus</taxon>
    </lineage>
</organism>
<evidence type="ECO:0000313" key="4">
    <source>
        <dbReference type="Proteomes" id="UP000076761"/>
    </source>
</evidence>
<gene>
    <name evidence="3" type="ORF">NEOLEDRAFT_1136836</name>
    <name evidence="2" type="ORF">NEOLEDRAFT_1137764</name>
</gene>
<protein>
    <submittedName>
        <fullName evidence="2">Uncharacterized protein</fullName>
    </submittedName>
</protein>
<dbReference type="AlphaFoldDB" id="A0A165QKR6"/>
<feature type="compositionally biased region" description="Basic and acidic residues" evidence="1">
    <location>
        <begin position="48"/>
        <end position="57"/>
    </location>
</feature>
<dbReference type="Proteomes" id="UP000076761">
    <property type="component" value="Unassembled WGS sequence"/>
</dbReference>
<proteinExistence type="predicted"/>
<feature type="region of interest" description="Disordered" evidence="1">
    <location>
        <begin position="1"/>
        <end position="74"/>
    </location>
</feature>
<dbReference type="EMBL" id="KV425587">
    <property type="protein sequence ID" value="KZT23208.1"/>
    <property type="molecule type" value="Genomic_DNA"/>
</dbReference>
<keyword evidence="4" id="KW-1185">Reference proteome</keyword>